<feature type="transmembrane region" description="Helical" evidence="7">
    <location>
        <begin position="58"/>
        <end position="81"/>
    </location>
</feature>
<dbReference type="InterPro" id="IPR022627">
    <property type="entry name" value="DUF3502"/>
</dbReference>
<sequence length="599" mass="66711">MFIFYAIACIVPILLVFAISFSDETTVIANGYKLIPEKFSLTAYEFLFKDMDQIIHSYGISIIVTVIGTITSVALTALYAYPLSRRDLPYRGWFAFFIFFTMLFNGGLVPWYLVYVNVLDLKNSILALIMPLLLSPFFVLVMRTFFANSIPKDVALVEAEINKKMEPKIGATLKINAIDWGQWDNKLNLMISSGEKSDIIFTAAWQNYTVNVAKGAFLPLNELLDKYGQDIKKNLDPAFLEGSQVDGVNYGVPTNKELAATRGVLVRKDLADKYKLDLSAVKTWADLEPLLKTIKENEPGITPFYMSNTNGNGLLENLDWDYLGDASVPGVISKTAGTTTVLNEVETPEFKEAAELARKWYQAGYINSDAATSNVFPKDQAKAGKAFLWTDGMKPGKDKEEEGYVGYPLTQIEMTQPTITTGDASGAMLAISRSSEQPEKAMQVINLLHSDKEINNLLNFGIEGTHYVKKDGQDNIITLPEGVDANSRTYNPGAQWQLGNQFLNYLWDNEDPQKWEKFKEFNAKGVKSPALGFTFNSQTVKNEIAAVNNVNKQFKPGMTSGAVDPNEMIPKYLEKLKAAGIDKIIAAKQEQLDAFLSKK</sequence>
<reference evidence="10" key="2">
    <citation type="submission" date="2020-02" db="EMBL/GenBank/DDBJ databases">
        <authorList>
            <person name="Studholme D.J."/>
        </authorList>
    </citation>
    <scope>NUCLEOTIDE SEQUENCE</scope>
    <source>
        <strain evidence="10">00238/432</strain>
    </source>
</reference>
<feature type="transmembrane region" description="Helical" evidence="7">
    <location>
        <begin position="125"/>
        <end position="146"/>
    </location>
</feature>
<dbReference type="Proteomes" id="UP000702964">
    <property type="component" value="Unassembled WGS sequence"/>
</dbReference>
<keyword evidence="3" id="KW-1003">Cell membrane</keyword>
<dbReference type="EMBL" id="AOFI03000005">
    <property type="protein sequence ID" value="KAF4325355.1"/>
    <property type="molecule type" value="Genomic_DNA"/>
</dbReference>
<evidence type="ECO:0000256" key="6">
    <source>
        <dbReference type="ARBA" id="ARBA00023136"/>
    </source>
</evidence>
<dbReference type="Gene3D" id="3.40.190.10">
    <property type="entry name" value="Periplasmic binding protein-like II"/>
    <property type="match status" value="2"/>
</dbReference>
<dbReference type="PANTHER" id="PTHR43744">
    <property type="entry name" value="ABC TRANSPORTER PERMEASE PROTEIN MG189-RELATED-RELATED"/>
    <property type="match status" value="1"/>
</dbReference>
<evidence type="ECO:0000256" key="2">
    <source>
        <dbReference type="ARBA" id="ARBA00022448"/>
    </source>
</evidence>
<dbReference type="SUPFAM" id="SSF161098">
    <property type="entry name" value="MetI-like"/>
    <property type="match status" value="1"/>
</dbReference>
<gene>
    <name evidence="10" type="ORF">G195_001005</name>
</gene>
<feature type="chain" id="PRO_5035168449" description="PI-PLC Y-box domain-containing protein" evidence="8">
    <location>
        <begin position="19"/>
        <end position="599"/>
    </location>
</feature>
<dbReference type="SUPFAM" id="SSF53850">
    <property type="entry name" value="Periplasmic binding protein-like II"/>
    <property type="match status" value="1"/>
</dbReference>
<dbReference type="GO" id="GO:0006629">
    <property type="term" value="P:lipid metabolic process"/>
    <property type="evidence" value="ECO:0007669"/>
    <property type="project" value="InterPro"/>
</dbReference>
<dbReference type="Pfam" id="PF12010">
    <property type="entry name" value="DUF3502"/>
    <property type="match status" value="1"/>
</dbReference>
<dbReference type="GO" id="GO:0004435">
    <property type="term" value="F:phosphatidylinositol-4,5-bisphosphate phospholipase C activity"/>
    <property type="evidence" value="ECO:0007669"/>
    <property type="project" value="InterPro"/>
</dbReference>
<dbReference type="Gene3D" id="1.10.3720.10">
    <property type="entry name" value="MetI-like"/>
    <property type="match status" value="1"/>
</dbReference>
<dbReference type="InterPro" id="IPR001711">
    <property type="entry name" value="PLipase_C_Pinositol-sp_Y"/>
</dbReference>
<organism evidence="10 11">
    <name type="scientific">Phytophthora kernoviae 00238/432</name>
    <dbReference type="NCBI Taxonomy" id="1284355"/>
    <lineage>
        <taxon>Eukaryota</taxon>
        <taxon>Sar</taxon>
        <taxon>Stramenopiles</taxon>
        <taxon>Oomycota</taxon>
        <taxon>Peronosporomycetes</taxon>
        <taxon>Peronosporales</taxon>
        <taxon>Peronosporaceae</taxon>
        <taxon>Phytophthora</taxon>
    </lineage>
</organism>
<feature type="domain" description="PI-PLC Y-box" evidence="9">
    <location>
        <begin position="480"/>
        <end position="541"/>
    </location>
</feature>
<feature type="signal peptide" evidence="8">
    <location>
        <begin position="1"/>
        <end position="18"/>
    </location>
</feature>
<evidence type="ECO:0000313" key="10">
    <source>
        <dbReference type="EMBL" id="KAF4325355.1"/>
    </source>
</evidence>
<dbReference type="InterPro" id="IPR006059">
    <property type="entry name" value="SBP"/>
</dbReference>
<keyword evidence="8" id="KW-0732">Signal</keyword>
<reference evidence="10" key="1">
    <citation type="journal article" date="2015" name="Genom Data">
        <title>Draft genome sequences of Phytophthora kernoviae and Phytophthora ramorum lineage EU2 from Scotland.</title>
        <authorList>
            <person name="Sambles C."/>
            <person name="Schlenzig A."/>
            <person name="O'Neill P."/>
            <person name="Grant M."/>
            <person name="Studholme D.J."/>
        </authorList>
    </citation>
    <scope>NUCLEOTIDE SEQUENCE</scope>
    <source>
        <strain evidence="10">00238/432</strain>
    </source>
</reference>
<keyword evidence="2" id="KW-0813">Transport</keyword>
<feature type="transmembrane region" description="Helical" evidence="7">
    <location>
        <begin position="93"/>
        <end position="113"/>
    </location>
</feature>
<dbReference type="Pfam" id="PF01547">
    <property type="entry name" value="SBP_bac_1"/>
    <property type="match status" value="1"/>
</dbReference>
<accession>A0A8J4WBH2</accession>
<dbReference type="PANTHER" id="PTHR43744:SF9">
    <property type="entry name" value="POLYGALACTURONAN_RHAMNOGALACTURONAN TRANSPORT SYSTEM PERMEASE PROTEIN YTCP"/>
    <property type="match status" value="1"/>
</dbReference>
<evidence type="ECO:0000256" key="5">
    <source>
        <dbReference type="ARBA" id="ARBA00022989"/>
    </source>
</evidence>
<dbReference type="AlphaFoldDB" id="A0A8J4WBH2"/>
<evidence type="ECO:0000256" key="1">
    <source>
        <dbReference type="ARBA" id="ARBA00004651"/>
    </source>
</evidence>
<evidence type="ECO:0000259" key="9">
    <source>
        <dbReference type="PROSITE" id="PS50008"/>
    </source>
</evidence>
<dbReference type="InterPro" id="IPR035906">
    <property type="entry name" value="MetI-like_sf"/>
</dbReference>
<evidence type="ECO:0000313" key="11">
    <source>
        <dbReference type="Proteomes" id="UP000702964"/>
    </source>
</evidence>
<protein>
    <recommendedName>
        <fullName evidence="9">PI-PLC Y-box domain-containing protein</fullName>
    </recommendedName>
</protein>
<comment type="subcellular location">
    <subcellularLocation>
        <location evidence="1">Cell membrane</location>
        <topology evidence="1">Multi-pass membrane protein</topology>
    </subcellularLocation>
</comment>
<dbReference type="PROSITE" id="PS50008">
    <property type="entry name" value="PIPLC_Y_DOMAIN"/>
    <property type="match status" value="1"/>
</dbReference>
<dbReference type="GO" id="GO:0035556">
    <property type="term" value="P:intracellular signal transduction"/>
    <property type="evidence" value="ECO:0007669"/>
    <property type="project" value="InterPro"/>
</dbReference>
<evidence type="ECO:0000256" key="8">
    <source>
        <dbReference type="SAM" id="SignalP"/>
    </source>
</evidence>
<proteinExistence type="predicted"/>
<name>A0A8J4WBH2_9STRA</name>
<evidence type="ECO:0000256" key="7">
    <source>
        <dbReference type="SAM" id="Phobius"/>
    </source>
</evidence>
<keyword evidence="5 7" id="KW-1133">Transmembrane helix</keyword>
<evidence type="ECO:0000256" key="4">
    <source>
        <dbReference type="ARBA" id="ARBA00022692"/>
    </source>
</evidence>
<keyword evidence="4 7" id="KW-0812">Transmembrane</keyword>
<comment type="caution">
    <text evidence="10">The sequence shown here is derived from an EMBL/GenBank/DDBJ whole genome shotgun (WGS) entry which is preliminary data.</text>
</comment>
<dbReference type="GO" id="GO:0005886">
    <property type="term" value="C:plasma membrane"/>
    <property type="evidence" value="ECO:0007669"/>
    <property type="project" value="UniProtKB-SubCell"/>
</dbReference>
<keyword evidence="6 7" id="KW-0472">Membrane</keyword>
<evidence type="ECO:0000256" key="3">
    <source>
        <dbReference type="ARBA" id="ARBA00022475"/>
    </source>
</evidence>